<reference evidence="2 3" key="1">
    <citation type="submission" date="2016-04" db="EMBL/GenBank/DDBJ databases">
        <title>A degradative enzymes factory behind the ericoid mycorrhizal symbiosis.</title>
        <authorList>
            <consortium name="DOE Joint Genome Institute"/>
            <person name="Martino E."/>
            <person name="Morin E."/>
            <person name="Grelet G."/>
            <person name="Kuo A."/>
            <person name="Kohler A."/>
            <person name="Daghino S."/>
            <person name="Barry K."/>
            <person name="Choi C."/>
            <person name="Cichocki N."/>
            <person name="Clum A."/>
            <person name="Copeland A."/>
            <person name="Hainaut M."/>
            <person name="Haridas S."/>
            <person name="Labutti K."/>
            <person name="Lindquist E."/>
            <person name="Lipzen A."/>
            <person name="Khouja H.-R."/>
            <person name="Murat C."/>
            <person name="Ohm R."/>
            <person name="Olson A."/>
            <person name="Spatafora J."/>
            <person name="Veneault-Fourrey C."/>
            <person name="Henrissat B."/>
            <person name="Grigoriev I."/>
            <person name="Martin F."/>
            <person name="Perotto S."/>
        </authorList>
    </citation>
    <scope>NUCLEOTIDE SEQUENCE [LARGE SCALE GENOMIC DNA]</scope>
    <source>
        <strain evidence="2 3">E</strain>
    </source>
</reference>
<organism evidence="2 3">
    <name type="scientific">Hyaloscypha bicolor E</name>
    <dbReference type="NCBI Taxonomy" id="1095630"/>
    <lineage>
        <taxon>Eukaryota</taxon>
        <taxon>Fungi</taxon>
        <taxon>Dikarya</taxon>
        <taxon>Ascomycota</taxon>
        <taxon>Pezizomycotina</taxon>
        <taxon>Leotiomycetes</taxon>
        <taxon>Helotiales</taxon>
        <taxon>Hyaloscyphaceae</taxon>
        <taxon>Hyaloscypha</taxon>
        <taxon>Hyaloscypha bicolor</taxon>
    </lineage>
</organism>
<evidence type="ECO:0000313" key="2">
    <source>
        <dbReference type="EMBL" id="PMD57913.1"/>
    </source>
</evidence>
<gene>
    <name evidence="2" type="ORF">K444DRAFT_27252</name>
</gene>
<dbReference type="RefSeq" id="XP_024734817.1">
    <property type="nucleotide sequence ID" value="XM_024871484.1"/>
</dbReference>
<dbReference type="GeneID" id="36579566"/>
<dbReference type="Proteomes" id="UP000235371">
    <property type="component" value="Unassembled WGS sequence"/>
</dbReference>
<evidence type="ECO:0000313" key="3">
    <source>
        <dbReference type="Proteomes" id="UP000235371"/>
    </source>
</evidence>
<accession>A0A2J6T4Q0</accession>
<feature type="compositionally biased region" description="Acidic residues" evidence="1">
    <location>
        <begin position="134"/>
        <end position="143"/>
    </location>
</feature>
<feature type="region of interest" description="Disordered" evidence="1">
    <location>
        <begin position="1"/>
        <end position="149"/>
    </location>
</feature>
<dbReference type="EMBL" id="KZ613843">
    <property type="protein sequence ID" value="PMD57913.1"/>
    <property type="molecule type" value="Genomic_DNA"/>
</dbReference>
<feature type="compositionally biased region" description="Polar residues" evidence="1">
    <location>
        <begin position="36"/>
        <end position="87"/>
    </location>
</feature>
<keyword evidence="3" id="KW-1185">Reference proteome</keyword>
<dbReference type="AlphaFoldDB" id="A0A2J6T4Q0"/>
<name>A0A2J6T4Q0_9HELO</name>
<proteinExistence type="predicted"/>
<sequence>MVLGRKRKETSGTRFMAEKMASGYSAADTKAGDLSMPTTPDLSRPVTQVETQEQTDAAPSASHDAQSPQVTSNDGDNSPDENNPNQQEDTEPSGGDGDAAAGASNNAPVTPESHLQHSSRNNHHGIPKPASDYAGDDSSEDESPGGVKL</sequence>
<protein>
    <submittedName>
        <fullName evidence="2">Uncharacterized protein</fullName>
    </submittedName>
</protein>
<evidence type="ECO:0000256" key="1">
    <source>
        <dbReference type="SAM" id="MobiDB-lite"/>
    </source>
</evidence>
<feature type="compositionally biased region" description="Low complexity" evidence="1">
    <location>
        <begin position="98"/>
        <end position="107"/>
    </location>
</feature>
<dbReference type="InParanoid" id="A0A2J6T4Q0"/>